<keyword evidence="2" id="KW-1185">Reference proteome</keyword>
<dbReference type="EMBL" id="CAJJDN010000072">
    <property type="protein sequence ID" value="CAD8099623.1"/>
    <property type="molecule type" value="Genomic_DNA"/>
</dbReference>
<accession>A0A8S1PA50</accession>
<organism evidence="1 2">
    <name type="scientific">Paramecium sonneborni</name>
    <dbReference type="NCBI Taxonomy" id="65129"/>
    <lineage>
        <taxon>Eukaryota</taxon>
        <taxon>Sar</taxon>
        <taxon>Alveolata</taxon>
        <taxon>Ciliophora</taxon>
        <taxon>Intramacronucleata</taxon>
        <taxon>Oligohymenophorea</taxon>
        <taxon>Peniculida</taxon>
        <taxon>Parameciidae</taxon>
        <taxon>Paramecium</taxon>
    </lineage>
</organism>
<gene>
    <name evidence="1" type="ORF">PSON_ATCC_30995.1.T0720116</name>
</gene>
<dbReference type="OrthoDB" id="10374724at2759"/>
<reference evidence="1" key="1">
    <citation type="submission" date="2021-01" db="EMBL/GenBank/DDBJ databases">
        <authorList>
            <consortium name="Genoscope - CEA"/>
            <person name="William W."/>
        </authorList>
    </citation>
    <scope>NUCLEOTIDE SEQUENCE</scope>
</reference>
<sequence length="219" mass="26054">MIQTPKSEQQQIILPHVRVRSNTLNQKKSKINYQKQISLYNESQNNSGHQLNSSRINNIFQMEIMAHKFQQLKDSLSHSTQEDIKQFNQTKRKKQNIKENTQCNESISRINEYSIFKKKIDENIKKELKQIQESRQKFMRCVMDTRQRNRSLQVYGDDLSPVINKDKEIFQNQKNEKEQQDLIDTIKKQYTQRSPMGNAYCGIKALTKKSQQQVIKRMN</sequence>
<dbReference type="Proteomes" id="UP000692954">
    <property type="component" value="Unassembled WGS sequence"/>
</dbReference>
<proteinExistence type="predicted"/>
<protein>
    <submittedName>
        <fullName evidence="1">Uncharacterized protein</fullName>
    </submittedName>
</protein>
<evidence type="ECO:0000313" key="2">
    <source>
        <dbReference type="Proteomes" id="UP000692954"/>
    </source>
</evidence>
<dbReference type="AlphaFoldDB" id="A0A8S1PA50"/>
<comment type="caution">
    <text evidence="1">The sequence shown here is derived from an EMBL/GenBank/DDBJ whole genome shotgun (WGS) entry which is preliminary data.</text>
</comment>
<name>A0A8S1PA50_9CILI</name>
<evidence type="ECO:0000313" key="1">
    <source>
        <dbReference type="EMBL" id="CAD8099623.1"/>
    </source>
</evidence>